<evidence type="ECO:0000313" key="2">
    <source>
        <dbReference type="Proteomes" id="UP000290545"/>
    </source>
</evidence>
<evidence type="ECO:0000313" key="1">
    <source>
        <dbReference type="EMBL" id="RXK82889.1"/>
    </source>
</evidence>
<keyword evidence="2" id="KW-1185">Reference proteome</keyword>
<dbReference type="AlphaFoldDB" id="A0A4Q1D3C8"/>
<organism evidence="1 2">
    <name type="scientific">Filimonas effusa</name>
    <dbReference type="NCBI Taxonomy" id="2508721"/>
    <lineage>
        <taxon>Bacteria</taxon>
        <taxon>Pseudomonadati</taxon>
        <taxon>Bacteroidota</taxon>
        <taxon>Chitinophagia</taxon>
        <taxon>Chitinophagales</taxon>
        <taxon>Chitinophagaceae</taxon>
        <taxon>Filimonas</taxon>
    </lineage>
</organism>
<proteinExistence type="predicted"/>
<name>A0A4Q1D3C8_9BACT</name>
<reference evidence="1 2" key="1">
    <citation type="submission" date="2019-01" db="EMBL/GenBank/DDBJ databases">
        <title>Filimonas sp. strain TTM-71.</title>
        <authorList>
            <person name="Chen W.-M."/>
        </authorList>
    </citation>
    <scope>NUCLEOTIDE SEQUENCE [LARGE SCALE GENOMIC DNA]</scope>
    <source>
        <strain evidence="1 2">TTM-71</strain>
    </source>
</reference>
<dbReference type="Proteomes" id="UP000290545">
    <property type="component" value="Unassembled WGS sequence"/>
</dbReference>
<gene>
    <name evidence="1" type="ORF">ESB13_12215</name>
</gene>
<protein>
    <submittedName>
        <fullName evidence="1">Uncharacterized protein</fullName>
    </submittedName>
</protein>
<sequence>MANTPASVRYSIYLPSIWHKRTSTAPASHLYRTCIALASHLLPGLPAVPEEINLLKDPEMQPAQALRNSPVI</sequence>
<accession>A0A4Q1D3C8</accession>
<dbReference type="EMBL" id="SDHZ01000002">
    <property type="protein sequence ID" value="RXK82889.1"/>
    <property type="molecule type" value="Genomic_DNA"/>
</dbReference>
<comment type="caution">
    <text evidence="1">The sequence shown here is derived from an EMBL/GenBank/DDBJ whole genome shotgun (WGS) entry which is preliminary data.</text>
</comment>
<dbReference type="RefSeq" id="WP_129003659.1">
    <property type="nucleotide sequence ID" value="NZ_SDHZ01000002.1"/>
</dbReference>